<dbReference type="GO" id="GO:0005975">
    <property type="term" value="P:carbohydrate metabolic process"/>
    <property type="evidence" value="ECO:0007669"/>
    <property type="project" value="InterPro"/>
</dbReference>
<comment type="caution">
    <text evidence="3">The sequence shown here is derived from an EMBL/GenBank/DDBJ whole genome shotgun (WGS) entry which is preliminary data.</text>
</comment>
<evidence type="ECO:0008006" key="4">
    <source>
        <dbReference type="Google" id="ProtNLM"/>
    </source>
</evidence>
<dbReference type="InterPro" id="IPR012341">
    <property type="entry name" value="6hp_glycosidase-like_sf"/>
</dbReference>
<dbReference type="Gene3D" id="1.50.10.10">
    <property type="match status" value="1"/>
</dbReference>
<reference evidence="3" key="1">
    <citation type="journal article" date="2014" name="Front. Microbiol.">
        <title>High frequency of phylogenetically diverse reductive dehalogenase-homologous genes in deep subseafloor sedimentary metagenomes.</title>
        <authorList>
            <person name="Kawai M."/>
            <person name="Futagami T."/>
            <person name="Toyoda A."/>
            <person name="Takaki Y."/>
            <person name="Nishi S."/>
            <person name="Hori S."/>
            <person name="Arai W."/>
            <person name="Tsubouchi T."/>
            <person name="Morono Y."/>
            <person name="Uchiyama I."/>
            <person name="Ito T."/>
            <person name="Fujiyama A."/>
            <person name="Inagaki F."/>
            <person name="Takami H."/>
        </authorList>
    </citation>
    <scope>NUCLEOTIDE SEQUENCE</scope>
    <source>
        <strain evidence="3">Expedition CK06-06</strain>
    </source>
</reference>
<proteinExistence type="inferred from homology"/>
<dbReference type="InterPro" id="IPR010819">
    <property type="entry name" value="AGE/CE"/>
</dbReference>
<name>X1NTB5_9ZZZZ</name>
<organism evidence="3">
    <name type="scientific">marine sediment metagenome</name>
    <dbReference type="NCBI Taxonomy" id="412755"/>
    <lineage>
        <taxon>unclassified sequences</taxon>
        <taxon>metagenomes</taxon>
        <taxon>ecological metagenomes</taxon>
    </lineage>
</organism>
<protein>
    <recommendedName>
        <fullName evidence="4">N-acylglucosamine 2-epimerase</fullName>
    </recommendedName>
</protein>
<sequence>ETLWMIMYEAFRIKDRNLFETCKIRVRRLIEMCWDYVYEGWGTNAFHVFSTEEHCQGPLFEVKNMWAHTEILIACLTILEYTGDIWAKEWYERTRAYAIRVFANTGHGVWRQAVDRYGNNLKRSGISEYRKGNFHQPRYMMMNILTLNRMIENNGKLTPFPE</sequence>
<dbReference type="SUPFAM" id="SSF48208">
    <property type="entry name" value="Six-hairpin glycosidases"/>
    <property type="match status" value="1"/>
</dbReference>
<dbReference type="PANTHER" id="PTHR15108">
    <property type="entry name" value="N-ACYLGLUCOSAMINE-2-EPIMERASE"/>
    <property type="match status" value="1"/>
</dbReference>
<dbReference type="AlphaFoldDB" id="X1NTB5"/>
<dbReference type="InterPro" id="IPR008928">
    <property type="entry name" value="6-hairpin_glycosidase_sf"/>
</dbReference>
<dbReference type="EMBL" id="BARV01038344">
    <property type="protein sequence ID" value="GAI47292.1"/>
    <property type="molecule type" value="Genomic_DNA"/>
</dbReference>
<feature type="non-terminal residue" evidence="3">
    <location>
        <position position="1"/>
    </location>
</feature>
<evidence type="ECO:0000313" key="3">
    <source>
        <dbReference type="EMBL" id="GAI47292.1"/>
    </source>
</evidence>
<evidence type="ECO:0000256" key="2">
    <source>
        <dbReference type="ARBA" id="ARBA00023235"/>
    </source>
</evidence>
<accession>X1NTB5</accession>
<gene>
    <name evidence="3" type="ORF">S06H3_59102</name>
</gene>
<dbReference type="Pfam" id="PF07221">
    <property type="entry name" value="GlcNAc_2-epim"/>
    <property type="match status" value="1"/>
</dbReference>
<comment type="similarity">
    <text evidence="1">Belongs to the N-acylglucosamine 2-epimerase family.</text>
</comment>
<dbReference type="GO" id="GO:0016853">
    <property type="term" value="F:isomerase activity"/>
    <property type="evidence" value="ECO:0007669"/>
    <property type="project" value="UniProtKB-KW"/>
</dbReference>
<keyword evidence="2" id="KW-0413">Isomerase</keyword>
<evidence type="ECO:0000256" key="1">
    <source>
        <dbReference type="ARBA" id="ARBA00008558"/>
    </source>
</evidence>